<comment type="caution">
    <text evidence="1">The sequence shown here is derived from an EMBL/GenBank/DDBJ whole genome shotgun (WGS) entry which is preliminary data.</text>
</comment>
<feature type="non-terminal residue" evidence="1">
    <location>
        <position position="54"/>
    </location>
</feature>
<feature type="non-terminal residue" evidence="1">
    <location>
        <position position="1"/>
    </location>
</feature>
<organism evidence="1">
    <name type="scientific">marine sediment metagenome</name>
    <dbReference type="NCBI Taxonomy" id="412755"/>
    <lineage>
        <taxon>unclassified sequences</taxon>
        <taxon>metagenomes</taxon>
        <taxon>ecological metagenomes</taxon>
    </lineage>
</organism>
<reference evidence="1" key="1">
    <citation type="journal article" date="2014" name="Front. Microbiol.">
        <title>High frequency of phylogenetically diverse reductive dehalogenase-homologous genes in deep subseafloor sedimentary metagenomes.</title>
        <authorList>
            <person name="Kawai M."/>
            <person name="Futagami T."/>
            <person name="Toyoda A."/>
            <person name="Takaki Y."/>
            <person name="Nishi S."/>
            <person name="Hori S."/>
            <person name="Arai W."/>
            <person name="Tsubouchi T."/>
            <person name="Morono Y."/>
            <person name="Uchiyama I."/>
            <person name="Ito T."/>
            <person name="Fujiyama A."/>
            <person name="Inagaki F."/>
            <person name="Takami H."/>
        </authorList>
    </citation>
    <scope>NUCLEOTIDE SEQUENCE</scope>
    <source>
        <strain evidence="1">Expedition CK06-06</strain>
    </source>
</reference>
<accession>X1E6E6</accession>
<gene>
    <name evidence="1" type="ORF">S01H4_66953</name>
</gene>
<protein>
    <submittedName>
        <fullName evidence="1">Uncharacterized protein</fullName>
    </submittedName>
</protein>
<proteinExistence type="predicted"/>
<dbReference type="EMBL" id="BART01041773">
    <property type="protein sequence ID" value="GAH28846.1"/>
    <property type="molecule type" value="Genomic_DNA"/>
</dbReference>
<sequence length="54" mass="5717">NLGFDGFDIGGAGGTSFAAIESKRGNQENDSLTRVLGDVFREWGNPTPVSVFNV</sequence>
<dbReference type="AlphaFoldDB" id="X1E6E6"/>
<name>X1E6E6_9ZZZZ</name>
<evidence type="ECO:0000313" key="1">
    <source>
        <dbReference type="EMBL" id="GAH28846.1"/>
    </source>
</evidence>
<dbReference type="InterPro" id="IPR013785">
    <property type="entry name" value="Aldolase_TIM"/>
</dbReference>
<dbReference type="Gene3D" id="3.20.20.70">
    <property type="entry name" value="Aldolase class I"/>
    <property type="match status" value="1"/>
</dbReference>